<evidence type="ECO:0000256" key="5">
    <source>
        <dbReference type="ARBA" id="ARBA00022989"/>
    </source>
</evidence>
<evidence type="ECO:0000256" key="3">
    <source>
        <dbReference type="ARBA" id="ARBA00022475"/>
    </source>
</evidence>
<dbReference type="Gene3D" id="1.20.120.350">
    <property type="entry name" value="Voltage-gated potassium channels. Chain C"/>
    <property type="match status" value="1"/>
</dbReference>
<dbReference type="GO" id="GO:0015385">
    <property type="term" value="F:sodium:proton antiporter activity"/>
    <property type="evidence" value="ECO:0007669"/>
    <property type="project" value="InterPro"/>
</dbReference>
<keyword evidence="7 8" id="KW-0472">Membrane</keyword>
<sequence length="747" mass="84465">MSHFPPEWVLACHVALQLLRLEVSRDSRWLEDSSAARSYRECSKTASLRRNESSNAMSSSNTTPRSTKYSAEEYTKFKVDVAGGVSQRKSESYDYLVICAVLITAVALKKLQRRIRFPYTVFMFIAGFGFSYQDAENEKSLDSLSVWLRNIKFHVLMVFVPAATVYATQGINHFIFRRCHREITVFSVGTLGISTVVSALYAYTFLGTKGINNCLLFGILLCSCERLPIADELLEEGRFPILTTMLQAESIVNNLFVWSVLDTVEAHENQGVTTILNHLLVSHVMGTIGGVFMGAVAIWSLRLAPQSQSSNTFLHICLTYATFCLLEVMGISGVDGVVAFTLLTTSHRLVACTELEGLLRKYWSAIYDVSGFLSLFMSSLYGGELLFIFARTSILPQVALAYVVRILARLFSVVALFPIIEQFGYPVSWRQAVVTVWMGLKGPLNITVVTFLYHHQSTINVEYVGGTFPYIVCDILLGQLINVTFLEIIFRTLGVLEVSEIEQRTMSSAVTYLKDHVMVSSRVQEADSYFRPVDWKWVLRHTIIQNPFESGHKPYMGADTIESLIDIPDWIKWTKERLSVSSFGEDLMDDTESIQSQMERNVQERIIDMFEHKYYELVITSTTLTFLTCLLGMLMNTPLPPKPRSDAVLVIEGVYIILFAAEITTMITAYGHRFVRLDNYNKLDLVLVATCIFVFVAQFTIYFLVATQHQYQAIPTAIFILAMSVRLVHAVKYIEVQWLFTSNCTSL</sequence>
<evidence type="ECO:0000313" key="10">
    <source>
        <dbReference type="Proteomes" id="UP000821866"/>
    </source>
</evidence>
<keyword evidence="6" id="KW-0406">Ion transport</keyword>
<dbReference type="AlphaFoldDB" id="A0A9J6DRI6"/>
<evidence type="ECO:0000256" key="2">
    <source>
        <dbReference type="ARBA" id="ARBA00022448"/>
    </source>
</evidence>
<reference evidence="9" key="2">
    <citation type="submission" date="2021-09" db="EMBL/GenBank/DDBJ databases">
        <authorList>
            <person name="Jia N."/>
            <person name="Wang J."/>
            <person name="Shi W."/>
            <person name="Du L."/>
            <person name="Sun Y."/>
            <person name="Zhan W."/>
            <person name="Jiang J."/>
            <person name="Wang Q."/>
            <person name="Zhang B."/>
            <person name="Ji P."/>
            <person name="Sakyi L.B."/>
            <person name="Cui X."/>
            <person name="Yuan T."/>
            <person name="Jiang B."/>
            <person name="Yang W."/>
            <person name="Lam T.T.-Y."/>
            <person name="Chang Q."/>
            <person name="Ding S."/>
            <person name="Wang X."/>
            <person name="Zhu J."/>
            <person name="Ruan X."/>
            <person name="Zhao L."/>
            <person name="Wei J."/>
            <person name="Que T."/>
            <person name="Du C."/>
            <person name="Cheng J."/>
            <person name="Dai P."/>
            <person name="Han X."/>
            <person name="Huang E."/>
            <person name="Gao Y."/>
            <person name="Liu J."/>
            <person name="Shao H."/>
            <person name="Ye R."/>
            <person name="Li L."/>
            <person name="Wei W."/>
            <person name="Wang X."/>
            <person name="Wang C."/>
            <person name="Huo Q."/>
            <person name="Li W."/>
            <person name="Guo W."/>
            <person name="Chen H."/>
            <person name="Chen S."/>
            <person name="Zhou L."/>
            <person name="Zhou L."/>
            <person name="Ni X."/>
            <person name="Tian J."/>
            <person name="Zhou Y."/>
            <person name="Sheng Y."/>
            <person name="Liu T."/>
            <person name="Pan Y."/>
            <person name="Xia L."/>
            <person name="Li J."/>
            <person name="Zhao F."/>
            <person name="Cao W."/>
        </authorList>
    </citation>
    <scope>NUCLEOTIDE SEQUENCE</scope>
    <source>
        <strain evidence="9">Rmic-2018</strain>
        <tissue evidence="9">Larvae</tissue>
    </source>
</reference>
<keyword evidence="3" id="KW-1003">Cell membrane</keyword>
<dbReference type="Proteomes" id="UP000821866">
    <property type="component" value="Chromosome 6"/>
</dbReference>
<accession>A0A9J6DRI6</accession>
<dbReference type="PANTHER" id="PTHR10110:SF86">
    <property type="entry name" value="SODIUM_HYDROGEN EXCHANGER 7"/>
    <property type="match status" value="1"/>
</dbReference>
<dbReference type="GO" id="GO:0015386">
    <property type="term" value="F:potassium:proton antiporter activity"/>
    <property type="evidence" value="ECO:0007669"/>
    <property type="project" value="TreeGrafter"/>
</dbReference>
<dbReference type="InterPro" id="IPR027359">
    <property type="entry name" value="Volt_channel_dom_sf"/>
</dbReference>
<keyword evidence="5 8" id="KW-1133">Transmembrane helix</keyword>
<evidence type="ECO:0000256" key="7">
    <source>
        <dbReference type="ARBA" id="ARBA00023136"/>
    </source>
</evidence>
<organism evidence="9 10">
    <name type="scientific">Rhipicephalus microplus</name>
    <name type="common">Cattle tick</name>
    <name type="synonym">Boophilus microplus</name>
    <dbReference type="NCBI Taxonomy" id="6941"/>
    <lineage>
        <taxon>Eukaryota</taxon>
        <taxon>Metazoa</taxon>
        <taxon>Ecdysozoa</taxon>
        <taxon>Arthropoda</taxon>
        <taxon>Chelicerata</taxon>
        <taxon>Arachnida</taxon>
        <taxon>Acari</taxon>
        <taxon>Parasitiformes</taxon>
        <taxon>Ixodida</taxon>
        <taxon>Ixodoidea</taxon>
        <taxon>Ixodidae</taxon>
        <taxon>Rhipicephalinae</taxon>
        <taxon>Rhipicephalus</taxon>
        <taxon>Boophilus</taxon>
    </lineage>
</organism>
<dbReference type="GO" id="GO:0005886">
    <property type="term" value="C:plasma membrane"/>
    <property type="evidence" value="ECO:0007669"/>
    <property type="project" value="UniProtKB-SubCell"/>
</dbReference>
<keyword evidence="2" id="KW-0813">Transport</keyword>
<dbReference type="EMBL" id="JABSTU010000008">
    <property type="protein sequence ID" value="KAH8024472.1"/>
    <property type="molecule type" value="Genomic_DNA"/>
</dbReference>
<evidence type="ECO:0000256" key="8">
    <source>
        <dbReference type="SAM" id="Phobius"/>
    </source>
</evidence>
<proteinExistence type="predicted"/>
<comment type="subcellular location">
    <subcellularLocation>
        <location evidence="1">Cell membrane</location>
        <topology evidence="1">Multi-pass membrane protein</topology>
    </subcellularLocation>
</comment>
<evidence type="ECO:0008006" key="11">
    <source>
        <dbReference type="Google" id="ProtNLM"/>
    </source>
</evidence>
<comment type="caution">
    <text evidence="9">The sequence shown here is derived from an EMBL/GenBank/DDBJ whole genome shotgun (WGS) entry which is preliminary data.</text>
</comment>
<feature type="transmembrane region" description="Helical" evidence="8">
    <location>
        <begin position="711"/>
        <end position="728"/>
    </location>
</feature>
<keyword evidence="4 8" id="KW-0812">Transmembrane</keyword>
<dbReference type="VEuPathDB" id="VectorBase:LOC119172813"/>
<feature type="transmembrane region" description="Helical" evidence="8">
    <location>
        <begin position="683"/>
        <end position="705"/>
    </location>
</feature>
<name>A0A9J6DRI6_RHIMP</name>
<feature type="transmembrane region" description="Helical" evidence="8">
    <location>
        <begin position="362"/>
        <end position="387"/>
    </location>
</feature>
<keyword evidence="10" id="KW-1185">Reference proteome</keyword>
<gene>
    <name evidence="9" type="ORF">HPB51_024674</name>
</gene>
<evidence type="ECO:0000256" key="1">
    <source>
        <dbReference type="ARBA" id="ARBA00004651"/>
    </source>
</evidence>
<evidence type="ECO:0000256" key="6">
    <source>
        <dbReference type="ARBA" id="ARBA00023065"/>
    </source>
</evidence>
<reference evidence="9" key="1">
    <citation type="journal article" date="2020" name="Cell">
        <title>Large-Scale Comparative Analyses of Tick Genomes Elucidate Their Genetic Diversity and Vector Capacities.</title>
        <authorList>
            <consortium name="Tick Genome and Microbiome Consortium (TIGMIC)"/>
            <person name="Jia N."/>
            <person name="Wang J."/>
            <person name="Shi W."/>
            <person name="Du L."/>
            <person name="Sun Y."/>
            <person name="Zhan W."/>
            <person name="Jiang J.F."/>
            <person name="Wang Q."/>
            <person name="Zhang B."/>
            <person name="Ji P."/>
            <person name="Bell-Sakyi L."/>
            <person name="Cui X.M."/>
            <person name="Yuan T.T."/>
            <person name="Jiang B.G."/>
            <person name="Yang W.F."/>
            <person name="Lam T.T."/>
            <person name="Chang Q.C."/>
            <person name="Ding S.J."/>
            <person name="Wang X.J."/>
            <person name="Zhu J.G."/>
            <person name="Ruan X.D."/>
            <person name="Zhao L."/>
            <person name="Wei J.T."/>
            <person name="Ye R.Z."/>
            <person name="Que T.C."/>
            <person name="Du C.H."/>
            <person name="Zhou Y.H."/>
            <person name="Cheng J.X."/>
            <person name="Dai P.F."/>
            <person name="Guo W.B."/>
            <person name="Han X.H."/>
            <person name="Huang E.J."/>
            <person name="Li L.F."/>
            <person name="Wei W."/>
            <person name="Gao Y.C."/>
            <person name="Liu J.Z."/>
            <person name="Shao H.Z."/>
            <person name="Wang X."/>
            <person name="Wang C.C."/>
            <person name="Yang T.C."/>
            <person name="Huo Q.B."/>
            <person name="Li W."/>
            <person name="Chen H.Y."/>
            <person name="Chen S.E."/>
            <person name="Zhou L.G."/>
            <person name="Ni X.B."/>
            <person name="Tian J.H."/>
            <person name="Sheng Y."/>
            <person name="Liu T."/>
            <person name="Pan Y.S."/>
            <person name="Xia L.Y."/>
            <person name="Li J."/>
            <person name="Zhao F."/>
            <person name="Cao W.C."/>
        </authorList>
    </citation>
    <scope>NUCLEOTIDE SEQUENCE</scope>
    <source>
        <strain evidence="9">Rmic-2018</strain>
    </source>
</reference>
<evidence type="ECO:0000313" key="9">
    <source>
        <dbReference type="EMBL" id="KAH8024472.1"/>
    </source>
</evidence>
<evidence type="ECO:0000256" key="4">
    <source>
        <dbReference type="ARBA" id="ARBA00022692"/>
    </source>
</evidence>
<dbReference type="GO" id="GO:0098719">
    <property type="term" value="P:sodium ion import across plasma membrane"/>
    <property type="evidence" value="ECO:0007669"/>
    <property type="project" value="TreeGrafter"/>
</dbReference>
<dbReference type="PANTHER" id="PTHR10110">
    <property type="entry name" value="SODIUM/HYDROGEN EXCHANGER"/>
    <property type="match status" value="1"/>
</dbReference>
<protein>
    <recommendedName>
        <fullName evidence="11">Cation/H+ exchanger domain-containing protein</fullName>
    </recommendedName>
</protein>
<feature type="transmembrane region" description="Helical" evidence="8">
    <location>
        <begin position="399"/>
        <end position="420"/>
    </location>
</feature>
<feature type="transmembrane region" description="Helical" evidence="8">
    <location>
        <begin position="281"/>
        <end position="301"/>
    </location>
</feature>
<feature type="transmembrane region" description="Helical" evidence="8">
    <location>
        <begin position="313"/>
        <end position="342"/>
    </location>
</feature>
<dbReference type="InterPro" id="IPR018422">
    <property type="entry name" value="Cation/H_exchanger_CPA1"/>
</dbReference>
<feature type="transmembrane region" description="Helical" evidence="8">
    <location>
        <begin position="614"/>
        <end position="635"/>
    </location>
</feature>
<feature type="transmembrane region" description="Helical" evidence="8">
    <location>
        <begin position="115"/>
        <end position="133"/>
    </location>
</feature>
<feature type="transmembrane region" description="Helical" evidence="8">
    <location>
        <begin position="153"/>
        <end position="171"/>
    </location>
</feature>
<feature type="transmembrane region" description="Helical" evidence="8">
    <location>
        <begin position="647"/>
        <end position="671"/>
    </location>
</feature>
<dbReference type="GO" id="GO:0051453">
    <property type="term" value="P:regulation of intracellular pH"/>
    <property type="evidence" value="ECO:0007669"/>
    <property type="project" value="TreeGrafter"/>
</dbReference>
<feature type="transmembrane region" description="Helical" evidence="8">
    <location>
        <begin position="432"/>
        <end position="453"/>
    </location>
</feature>
<feature type="transmembrane region" description="Helical" evidence="8">
    <location>
        <begin position="183"/>
        <end position="204"/>
    </location>
</feature>